<evidence type="ECO:0000256" key="2">
    <source>
        <dbReference type="ARBA" id="ARBA00022448"/>
    </source>
</evidence>
<feature type="transmembrane region" description="Helical" evidence="9">
    <location>
        <begin position="66"/>
        <end position="89"/>
    </location>
</feature>
<feature type="transmembrane region" description="Helical" evidence="9">
    <location>
        <begin position="293"/>
        <end position="317"/>
    </location>
</feature>
<feature type="compositionally biased region" description="Low complexity" evidence="8">
    <location>
        <begin position="625"/>
        <end position="636"/>
    </location>
</feature>
<keyword evidence="6 9" id="KW-0472">Membrane</keyword>
<dbReference type="PANTHER" id="PTHR21444:SF15">
    <property type="entry name" value="RECEPTOR FOR RETINOL UPTAKE STRA6"/>
    <property type="match status" value="1"/>
</dbReference>
<feature type="region of interest" description="Disordered" evidence="8">
    <location>
        <begin position="596"/>
        <end position="636"/>
    </location>
</feature>
<evidence type="ECO:0000313" key="11">
    <source>
        <dbReference type="Proteomes" id="UP001174909"/>
    </source>
</evidence>
<proteinExistence type="predicted"/>
<evidence type="ECO:0000256" key="8">
    <source>
        <dbReference type="SAM" id="MobiDB-lite"/>
    </source>
</evidence>
<dbReference type="GO" id="GO:0071939">
    <property type="term" value="P:vitamin A import into cell"/>
    <property type="evidence" value="ECO:0007669"/>
    <property type="project" value="TreeGrafter"/>
</dbReference>
<evidence type="ECO:0000256" key="5">
    <source>
        <dbReference type="ARBA" id="ARBA00022989"/>
    </source>
</evidence>
<dbReference type="GO" id="GO:0034632">
    <property type="term" value="F:retinol transmembrane transporter activity"/>
    <property type="evidence" value="ECO:0007669"/>
    <property type="project" value="InterPro"/>
</dbReference>
<protein>
    <submittedName>
        <fullName evidence="10">Stimulated by retinoic acid gene 6 protein-like</fullName>
    </submittedName>
</protein>
<keyword evidence="3" id="KW-1003">Cell membrane</keyword>
<dbReference type="Proteomes" id="UP001174909">
    <property type="component" value="Unassembled WGS sequence"/>
</dbReference>
<keyword evidence="4 9" id="KW-0812">Transmembrane</keyword>
<feature type="transmembrane region" description="Helical" evidence="9">
    <location>
        <begin position="202"/>
        <end position="225"/>
    </location>
</feature>
<feature type="transmembrane region" description="Helical" evidence="9">
    <location>
        <begin position="36"/>
        <end position="54"/>
    </location>
</feature>
<dbReference type="EMBL" id="CASHTH010001847">
    <property type="protein sequence ID" value="CAI8020771.1"/>
    <property type="molecule type" value="Genomic_DNA"/>
</dbReference>
<reference evidence="10" key="1">
    <citation type="submission" date="2023-03" db="EMBL/GenBank/DDBJ databases">
        <authorList>
            <person name="Steffen K."/>
            <person name="Cardenas P."/>
        </authorList>
    </citation>
    <scope>NUCLEOTIDE SEQUENCE</scope>
</reference>
<feature type="non-terminal residue" evidence="10">
    <location>
        <position position="685"/>
    </location>
</feature>
<feature type="compositionally biased region" description="Polar residues" evidence="8">
    <location>
        <begin position="603"/>
        <end position="613"/>
    </location>
</feature>
<feature type="transmembrane region" description="Helical" evidence="9">
    <location>
        <begin position="363"/>
        <end position="384"/>
    </location>
</feature>
<comment type="subcellular location">
    <subcellularLocation>
        <location evidence="1">Cell membrane</location>
        <topology evidence="1">Multi-pass membrane protein</topology>
    </subcellularLocation>
</comment>
<feature type="compositionally biased region" description="Basic and acidic residues" evidence="8">
    <location>
        <begin position="615"/>
        <end position="624"/>
    </location>
</feature>
<evidence type="ECO:0000256" key="4">
    <source>
        <dbReference type="ARBA" id="ARBA00022692"/>
    </source>
</evidence>
<evidence type="ECO:0000256" key="9">
    <source>
        <dbReference type="SAM" id="Phobius"/>
    </source>
</evidence>
<evidence type="ECO:0000313" key="10">
    <source>
        <dbReference type="EMBL" id="CAI8020771.1"/>
    </source>
</evidence>
<feature type="transmembrane region" description="Helical" evidence="9">
    <location>
        <begin position="563"/>
        <end position="586"/>
    </location>
</feature>
<sequence>MYKELSMTWSTNRSLSAIAAPENDRCQMEKKRDHQLYMAVMISAACLIVVLCLISRRKNHARQLCWGFPSIAIPLDGLGIGASGCRLLYCVIMGSWGADLLTNLLNTSLYYSSPFSITDSVYFFMFTPTVIILSQSLAYFPVFACVHTPLPILGHLLGLLYTSLLVSSNVYSDCAAARGCSYIGNMSHREVGIFLGSRVWTYFLYLCMLLYFFLYTVFDLVQVLVSGKLQPRKTQNDRSVCELYVSNLLKRRVRTCSTSYHLLRDNLWNYLIRGLDYVLPNAYTFCLRYPLPLFGAFFMGFSMIIHLVIFCSAHEYLLAEKLLHWLQEFQITVDFIEDILPSTKPTLNRLFQQVLSFAKAYEIILPLGSIGAFGFCGMFSLYMLHTTYKQIMEAARGDTGFFVRSELVPSLVYRLAATMRFTAFQVAFLVSTWMIYCLLLWILLSIGLLFYYLFNDFRHFAVHVWSWFMVPMMWGAAMYNLQLFLCKYVFLERTRGTLPLIRLRWLYDILAYFLFFFNGIFGFVMCILRGVGVIIFTAVMLFRLDWDIYMRGLEGWDMGHRTYMAYMYVECTYNNMIMRLFVHLLLDSLHQRRRHQHHPPSQEATLSTTWRSGSSKRERGDVVRGEGVSVGSTGSEQSSHRARLHWYLAYTLLRNPTLCRDRVTHNSHSLHPTPHTSYGSLYTIN</sequence>
<dbReference type="GO" id="GO:0038023">
    <property type="term" value="F:signaling receptor activity"/>
    <property type="evidence" value="ECO:0007669"/>
    <property type="project" value="InterPro"/>
</dbReference>
<gene>
    <name evidence="10" type="ORF">GBAR_LOCUS12393</name>
</gene>
<evidence type="ECO:0000256" key="1">
    <source>
        <dbReference type="ARBA" id="ARBA00004651"/>
    </source>
</evidence>
<dbReference type="PANTHER" id="PTHR21444">
    <property type="entry name" value="COILED-COIL DOMAIN-CONTAINING PROTEIN 180"/>
    <property type="match status" value="1"/>
</dbReference>
<accession>A0AA35WKT5</accession>
<keyword evidence="5 9" id="KW-1133">Transmembrane helix</keyword>
<dbReference type="GO" id="GO:0005886">
    <property type="term" value="C:plasma membrane"/>
    <property type="evidence" value="ECO:0007669"/>
    <property type="project" value="UniProtKB-SubCell"/>
</dbReference>
<evidence type="ECO:0000256" key="3">
    <source>
        <dbReference type="ARBA" id="ARBA00022475"/>
    </source>
</evidence>
<dbReference type="Pfam" id="PF14752">
    <property type="entry name" value="RBP_receptor"/>
    <property type="match status" value="1"/>
</dbReference>
<name>A0AA35WKT5_GEOBA</name>
<feature type="transmembrane region" description="Helical" evidence="9">
    <location>
        <begin position="140"/>
        <end position="161"/>
    </location>
</feature>
<feature type="transmembrane region" description="Helical" evidence="9">
    <location>
        <begin position="426"/>
        <end position="453"/>
    </location>
</feature>
<feature type="transmembrane region" description="Helical" evidence="9">
    <location>
        <begin position="109"/>
        <end position="133"/>
    </location>
</feature>
<organism evidence="10 11">
    <name type="scientific">Geodia barretti</name>
    <name type="common">Barrett's horny sponge</name>
    <dbReference type="NCBI Taxonomy" id="519541"/>
    <lineage>
        <taxon>Eukaryota</taxon>
        <taxon>Metazoa</taxon>
        <taxon>Porifera</taxon>
        <taxon>Demospongiae</taxon>
        <taxon>Heteroscleromorpha</taxon>
        <taxon>Tetractinellida</taxon>
        <taxon>Astrophorina</taxon>
        <taxon>Geodiidae</taxon>
        <taxon>Geodia</taxon>
    </lineage>
</organism>
<comment type="caution">
    <text evidence="10">The sequence shown here is derived from an EMBL/GenBank/DDBJ whole genome shotgun (WGS) entry which is preliminary data.</text>
</comment>
<dbReference type="AlphaFoldDB" id="A0AA35WKT5"/>
<keyword evidence="2" id="KW-0813">Transport</keyword>
<keyword evidence="11" id="KW-1185">Reference proteome</keyword>
<feature type="transmembrane region" description="Helical" evidence="9">
    <location>
        <begin position="510"/>
        <end position="543"/>
    </location>
</feature>
<evidence type="ECO:0000256" key="7">
    <source>
        <dbReference type="ARBA" id="ARBA00023170"/>
    </source>
</evidence>
<evidence type="ECO:0000256" key="6">
    <source>
        <dbReference type="ARBA" id="ARBA00023136"/>
    </source>
</evidence>
<dbReference type="InterPro" id="IPR026612">
    <property type="entry name" value="STRA6-like"/>
</dbReference>
<feature type="transmembrane region" description="Helical" evidence="9">
    <location>
        <begin position="465"/>
        <end position="490"/>
    </location>
</feature>
<keyword evidence="7" id="KW-0675">Receptor</keyword>